<dbReference type="EMBL" id="GBXM01054177">
    <property type="protein sequence ID" value="JAH54400.1"/>
    <property type="molecule type" value="Transcribed_RNA"/>
</dbReference>
<sequence>MVQTCYTVVLGYIAYLLNKVSKE</sequence>
<proteinExistence type="predicted"/>
<name>A0A0E9TNF8_ANGAN</name>
<organism evidence="1">
    <name type="scientific">Anguilla anguilla</name>
    <name type="common">European freshwater eel</name>
    <name type="synonym">Muraena anguilla</name>
    <dbReference type="NCBI Taxonomy" id="7936"/>
    <lineage>
        <taxon>Eukaryota</taxon>
        <taxon>Metazoa</taxon>
        <taxon>Chordata</taxon>
        <taxon>Craniata</taxon>
        <taxon>Vertebrata</taxon>
        <taxon>Euteleostomi</taxon>
        <taxon>Actinopterygii</taxon>
        <taxon>Neopterygii</taxon>
        <taxon>Teleostei</taxon>
        <taxon>Anguilliformes</taxon>
        <taxon>Anguillidae</taxon>
        <taxon>Anguilla</taxon>
    </lineage>
</organism>
<protein>
    <submittedName>
        <fullName evidence="1">Uncharacterized protein</fullName>
    </submittedName>
</protein>
<accession>A0A0E9TNF8</accession>
<reference evidence="1" key="1">
    <citation type="submission" date="2014-11" db="EMBL/GenBank/DDBJ databases">
        <authorList>
            <person name="Amaro Gonzalez C."/>
        </authorList>
    </citation>
    <scope>NUCLEOTIDE SEQUENCE</scope>
</reference>
<reference evidence="1" key="2">
    <citation type="journal article" date="2015" name="Fish Shellfish Immunol.">
        <title>Early steps in the European eel (Anguilla anguilla)-Vibrio vulnificus interaction in the gills: Role of the RtxA13 toxin.</title>
        <authorList>
            <person name="Callol A."/>
            <person name="Pajuelo D."/>
            <person name="Ebbesson L."/>
            <person name="Teles M."/>
            <person name="MacKenzie S."/>
            <person name="Amaro C."/>
        </authorList>
    </citation>
    <scope>NUCLEOTIDE SEQUENCE</scope>
</reference>
<dbReference type="AlphaFoldDB" id="A0A0E9TNF8"/>
<evidence type="ECO:0000313" key="1">
    <source>
        <dbReference type="EMBL" id="JAH54400.1"/>
    </source>
</evidence>